<evidence type="ECO:0000313" key="17">
    <source>
        <dbReference type="Proteomes" id="UP000596145"/>
    </source>
</evidence>
<feature type="binding site" evidence="12">
    <location>
        <position position="172"/>
    </location>
    <ligand>
        <name>substrate</name>
    </ligand>
</feature>
<evidence type="ECO:0000256" key="4">
    <source>
        <dbReference type="ARBA" id="ARBA00011944"/>
    </source>
</evidence>
<feature type="binding site" evidence="12">
    <location>
        <position position="108"/>
    </location>
    <ligand>
        <name>substrate</name>
    </ligand>
</feature>
<dbReference type="PANTHER" id="PTHR32179">
    <property type="entry name" value="NICOTINATE-NUCLEOTIDE PYROPHOSPHORYLASE [CARBOXYLATING]"/>
    <property type="match status" value="1"/>
</dbReference>
<dbReference type="GO" id="GO:0009435">
    <property type="term" value="P:NAD+ biosynthetic process"/>
    <property type="evidence" value="ECO:0007669"/>
    <property type="project" value="UniProtKB-UniPathway"/>
</dbReference>
<reference evidence="15 17" key="1">
    <citation type="submission" date="2020-12" db="EMBL/GenBank/DDBJ databases">
        <title>FDA dAtabase for Regulatory Grade micrObial Sequences (FDA-ARGOS): Supporting development and validation of Infectious Disease Dx tests.</title>
        <authorList>
            <person name="Sproer C."/>
            <person name="Gronow S."/>
            <person name="Severitt S."/>
            <person name="Schroder I."/>
            <person name="Tallon L."/>
            <person name="Sadzewicz L."/>
            <person name="Zhao X."/>
            <person name="Boylan J."/>
            <person name="Ott S."/>
            <person name="Bowen H."/>
            <person name="Vavikolanu K."/>
            <person name="Mehta A."/>
            <person name="Aluvathingal J."/>
            <person name="Nadendla S."/>
            <person name="Lowell S."/>
            <person name="Myers T."/>
            <person name="Yan Y."/>
            <person name="Sichtig H."/>
        </authorList>
    </citation>
    <scope>NUCLEOTIDE SEQUENCE [LARGE SCALE GENOMIC DNA]</scope>
    <source>
        <strain evidence="15 17">FDAARGOS_1053</strain>
        <strain evidence="16">FDAARGOS_1191</strain>
    </source>
</reference>
<evidence type="ECO:0000259" key="13">
    <source>
        <dbReference type="Pfam" id="PF01729"/>
    </source>
</evidence>
<name>A0A7T4JUS1_9CORY</name>
<dbReference type="EC" id="2.4.2.19" evidence="4"/>
<keyword evidence="6" id="KW-0662">Pyridine nucleotide biosynthesis</keyword>
<feature type="binding site" evidence="12">
    <location>
        <begin position="148"/>
        <end position="150"/>
    </location>
    <ligand>
        <name>substrate</name>
    </ligand>
</feature>
<dbReference type="NCBIfam" id="TIGR00078">
    <property type="entry name" value="nadC"/>
    <property type="match status" value="1"/>
</dbReference>
<feature type="binding site" evidence="12">
    <location>
        <begin position="277"/>
        <end position="279"/>
    </location>
    <ligand>
        <name>substrate</name>
    </ligand>
</feature>
<dbReference type="InterPro" id="IPR004393">
    <property type="entry name" value="NadC"/>
</dbReference>
<dbReference type="Pfam" id="PF02749">
    <property type="entry name" value="QRPTase_N"/>
    <property type="match status" value="1"/>
</dbReference>
<keyword evidence="7 11" id="KW-0328">Glycosyltransferase</keyword>
<feature type="binding site" evidence="12">
    <location>
        <begin position="256"/>
        <end position="258"/>
    </location>
    <ligand>
        <name>substrate</name>
    </ligand>
</feature>
<dbReference type="GeneID" id="92759595"/>
<dbReference type="EMBL" id="CP066007">
    <property type="protein sequence ID" value="QQB46139.1"/>
    <property type="molecule type" value="Genomic_DNA"/>
</dbReference>
<evidence type="ECO:0000256" key="9">
    <source>
        <dbReference type="ARBA" id="ARBA00033102"/>
    </source>
</evidence>
<sequence>MCDNVLASLGLDPQKARDFVQRALEEDLQWGADVTSLATLPRATATATANAREDGVLAGVSLALLAPEIYAPGAITVDVLRRDGAQVTGGEPIFTLTGPVTDILTVERTILNIVCQLSGVATHTAAWVRALDGCVSALTGQPVRVRDTRKTVPGMRVLQKMAVRCGGGVNHRMGLGDEALIKDNHIAAVGSVSAAIERVRDRYPEIPVEVECDRVEQVEEAVAAGARLILLDNMDPAQILKALEHTVPAGVRTEASGGLTLDNAAEYGQTGVDYIAVGALTHSSRVFDIGLDIGE</sequence>
<dbReference type="CDD" id="cd01572">
    <property type="entry name" value="QPRTase"/>
    <property type="match status" value="1"/>
</dbReference>
<dbReference type="InterPro" id="IPR022412">
    <property type="entry name" value="Quinolinate_PRibosylTrfase_N"/>
</dbReference>
<dbReference type="SUPFAM" id="SSF51690">
    <property type="entry name" value="Nicotinate/Quinolinate PRTase C-terminal domain-like"/>
    <property type="match status" value="1"/>
</dbReference>
<feature type="domain" description="Quinolinate phosphoribosyl transferase N-terminal" evidence="14">
    <location>
        <begin position="33"/>
        <end position="118"/>
    </location>
</feature>
<dbReference type="AlphaFoldDB" id="A0A7T4JUS1"/>
<comment type="catalytic activity">
    <reaction evidence="10">
        <text>nicotinate beta-D-ribonucleotide + CO2 + diphosphate = quinolinate + 5-phospho-alpha-D-ribose 1-diphosphate + 2 H(+)</text>
        <dbReference type="Rhea" id="RHEA:12733"/>
        <dbReference type="ChEBI" id="CHEBI:15378"/>
        <dbReference type="ChEBI" id="CHEBI:16526"/>
        <dbReference type="ChEBI" id="CHEBI:29959"/>
        <dbReference type="ChEBI" id="CHEBI:33019"/>
        <dbReference type="ChEBI" id="CHEBI:57502"/>
        <dbReference type="ChEBI" id="CHEBI:58017"/>
        <dbReference type="EC" id="2.4.2.19"/>
    </reaction>
</comment>
<dbReference type="GO" id="GO:0004514">
    <property type="term" value="F:nicotinate-nucleotide diphosphorylase (carboxylating) activity"/>
    <property type="evidence" value="ECO:0007669"/>
    <property type="project" value="UniProtKB-EC"/>
</dbReference>
<dbReference type="UniPathway" id="UPA00253">
    <property type="reaction ID" value="UER00331"/>
</dbReference>
<evidence type="ECO:0000313" key="15">
    <source>
        <dbReference type="EMBL" id="QQB46139.1"/>
    </source>
</evidence>
<comment type="similarity">
    <text evidence="3 11">Belongs to the NadC/ModD family.</text>
</comment>
<dbReference type="Pfam" id="PF01729">
    <property type="entry name" value="QRPTase_C"/>
    <property type="match status" value="1"/>
</dbReference>
<feature type="domain" description="Quinolinate phosphoribosyl transferase C-terminal" evidence="13">
    <location>
        <begin position="120"/>
        <end position="292"/>
    </location>
</feature>
<dbReference type="OrthoDB" id="9782546at2"/>
<dbReference type="Gene3D" id="3.90.1170.20">
    <property type="entry name" value="Quinolinate phosphoribosyl transferase, N-terminal domain"/>
    <property type="match status" value="1"/>
</dbReference>
<dbReference type="InterPro" id="IPR002638">
    <property type="entry name" value="Quinolinate_PRibosylTrfase_C"/>
</dbReference>
<dbReference type="PIRSF" id="PIRSF006250">
    <property type="entry name" value="NadC_ModD"/>
    <property type="match status" value="1"/>
</dbReference>
<dbReference type="RefSeq" id="WP_005391738.1">
    <property type="nucleotide sequence ID" value="NZ_CP066007.1"/>
</dbReference>
<evidence type="ECO:0000256" key="2">
    <source>
        <dbReference type="ARBA" id="ARBA00004893"/>
    </source>
</evidence>
<dbReference type="Gene3D" id="3.20.20.70">
    <property type="entry name" value="Aldolase class I"/>
    <property type="match status" value="1"/>
</dbReference>
<feature type="binding site" evidence="12">
    <location>
        <position position="232"/>
    </location>
    <ligand>
        <name>substrate</name>
    </ligand>
</feature>
<dbReference type="FunFam" id="3.20.20.70:FF:000030">
    <property type="entry name" value="Nicotinate-nucleotide pyrophosphorylase, carboxylating"/>
    <property type="match status" value="1"/>
</dbReference>
<dbReference type="EMBL" id="CP069534">
    <property type="protein sequence ID" value="QRP71349.1"/>
    <property type="molecule type" value="Genomic_DNA"/>
</dbReference>
<accession>A0A7T4JUS1</accession>
<evidence type="ECO:0000256" key="8">
    <source>
        <dbReference type="ARBA" id="ARBA00022679"/>
    </source>
</evidence>
<evidence type="ECO:0000256" key="6">
    <source>
        <dbReference type="ARBA" id="ARBA00022642"/>
    </source>
</evidence>
<evidence type="ECO:0000256" key="11">
    <source>
        <dbReference type="PIRNR" id="PIRNR006250"/>
    </source>
</evidence>
<protein>
    <recommendedName>
        <fullName evidence="5">Nicotinate-nucleotide pyrophosphorylase [carboxylating]</fullName>
        <ecNumber evidence="4">2.4.2.19</ecNumber>
    </recommendedName>
    <alternativeName>
        <fullName evidence="9">Quinolinate phosphoribosyltransferase [decarboxylating]</fullName>
    </alternativeName>
</protein>
<dbReference type="SUPFAM" id="SSF54675">
    <property type="entry name" value="Nicotinate/Quinolinate PRTase N-terminal domain-like"/>
    <property type="match status" value="1"/>
</dbReference>
<proteinExistence type="inferred from homology"/>
<comment type="pathway">
    <text evidence="2">Cofactor biosynthesis; NAD(+) biosynthesis; nicotinate D-ribonucleotide from quinolinate: step 1/1.</text>
</comment>
<dbReference type="InterPro" id="IPR027277">
    <property type="entry name" value="NadC/ModD"/>
</dbReference>
<gene>
    <name evidence="15" type="primary">nadC</name>
    <name evidence="15" type="ORF">I6I10_11930</name>
    <name evidence="16" type="ORF">I6J21_04185</name>
</gene>
<dbReference type="Proteomes" id="UP000617681">
    <property type="component" value="Chromosome"/>
</dbReference>
<evidence type="ECO:0000313" key="16">
    <source>
        <dbReference type="EMBL" id="QRP71349.1"/>
    </source>
</evidence>
<dbReference type="InterPro" id="IPR036068">
    <property type="entry name" value="Nicotinate_pribotase-like_C"/>
</dbReference>
<feature type="binding site" evidence="12">
    <location>
        <position position="211"/>
    </location>
    <ligand>
        <name>substrate</name>
    </ligand>
</feature>
<dbReference type="PANTHER" id="PTHR32179:SF3">
    <property type="entry name" value="NICOTINATE-NUCLEOTIDE PYROPHOSPHORYLASE [CARBOXYLATING]"/>
    <property type="match status" value="1"/>
</dbReference>
<feature type="binding site" evidence="12">
    <location>
        <position position="182"/>
    </location>
    <ligand>
        <name>substrate</name>
    </ligand>
</feature>
<dbReference type="Proteomes" id="UP000596145">
    <property type="component" value="Chromosome"/>
</dbReference>
<evidence type="ECO:0000256" key="1">
    <source>
        <dbReference type="ARBA" id="ARBA00003237"/>
    </source>
</evidence>
<dbReference type="GO" id="GO:0005737">
    <property type="term" value="C:cytoplasm"/>
    <property type="evidence" value="ECO:0007669"/>
    <property type="project" value="TreeGrafter"/>
</dbReference>
<evidence type="ECO:0000256" key="5">
    <source>
        <dbReference type="ARBA" id="ARBA00020990"/>
    </source>
</evidence>
<evidence type="ECO:0000256" key="12">
    <source>
        <dbReference type="PIRSR" id="PIRSR006250-1"/>
    </source>
</evidence>
<keyword evidence="8 11" id="KW-0808">Transferase</keyword>
<evidence type="ECO:0000259" key="14">
    <source>
        <dbReference type="Pfam" id="PF02749"/>
    </source>
</evidence>
<dbReference type="GO" id="GO:0034213">
    <property type="term" value="P:quinolinate catabolic process"/>
    <property type="evidence" value="ECO:0007669"/>
    <property type="project" value="TreeGrafter"/>
</dbReference>
<organism evidence="15 17">
    <name type="scientific">Corynebacterium glucuronolyticum</name>
    <dbReference type="NCBI Taxonomy" id="39791"/>
    <lineage>
        <taxon>Bacteria</taxon>
        <taxon>Bacillati</taxon>
        <taxon>Actinomycetota</taxon>
        <taxon>Actinomycetes</taxon>
        <taxon>Mycobacteriales</taxon>
        <taxon>Corynebacteriaceae</taxon>
        <taxon>Corynebacterium</taxon>
    </lineage>
</organism>
<evidence type="ECO:0000256" key="10">
    <source>
        <dbReference type="ARBA" id="ARBA00047445"/>
    </source>
</evidence>
<dbReference type="InterPro" id="IPR013785">
    <property type="entry name" value="Aldolase_TIM"/>
</dbReference>
<comment type="function">
    <text evidence="1">Involved in the catabolism of quinolinic acid (QA).</text>
</comment>
<evidence type="ECO:0000256" key="7">
    <source>
        <dbReference type="ARBA" id="ARBA00022676"/>
    </source>
</evidence>
<dbReference type="InterPro" id="IPR037128">
    <property type="entry name" value="Quinolinate_PRibosylTase_N_sf"/>
</dbReference>
<evidence type="ECO:0000256" key="3">
    <source>
        <dbReference type="ARBA" id="ARBA00009400"/>
    </source>
</evidence>